<organism evidence="2 3">
    <name type="scientific">Sinomonas humi</name>
    <dbReference type="NCBI Taxonomy" id="1338436"/>
    <lineage>
        <taxon>Bacteria</taxon>
        <taxon>Bacillati</taxon>
        <taxon>Actinomycetota</taxon>
        <taxon>Actinomycetes</taxon>
        <taxon>Micrococcales</taxon>
        <taxon>Micrococcaceae</taxon>
        <taxon>Sinomonas</taxon>
    </lineage>
</organism>
<evidence type="ECO:0000313" key="3">
    <source>
        <dbReference type="Proteomes" id="UP000030982"/>
    </source>
</evidence>
<evidence type="ECO:0000313" key="2">
    <source>
        <dbReference type="EMBL" id="KHL03017.1"/>
    </source>
</evidence>
<protein>
    <recommendedName>
        <fullName evidence="1">IrrE N-terminal-like domain-containing protein</fullName>
    </recommendedName>
</protein>
<name>A0A0B2AHJ7_9MICC</name>
<keyword evidence="3" id="KW-1185">Reference proteome</keyword>
<proteinExistence type="predicted"/>
<feature type="domain" description="IrrE N-terminal-like" evidence="1">
    <location>
        <begin position="28"/>
        <end position="88"/>
    </location>
</feature>
<dbReference type="Pfam" id="PF06114">
    <property type="entry name" value="Peptidase_M78"/>
    <property type="match status" value="1"/>
</dbReference>
<sequence length="134" mass="15503">MFSPWGALRELTHVTLHFVVMPDGAPARTDGRRRIWLDKRLQQAERRCALTHELVHLEHGHTSCQGPRVERRVREETARRLVPFEHLIEAYRWTQHPAELAEELWVTVDVVRDLLEALTDTERAALGASCGRLP</sequence>
<reference evidence="2 3" key="1">
    <citation type="submission" date="2014-09" db="EMBL/GenBank/DDBJ databases">
        <title>Genome sequence of Sinomonas sp. MUSC 117.</title>
        <authorList>
            <person name="Lee L.-H."/>
        </authorList>
    </citation>
    <scope>NUCLEOTIDE SEQUENCE [LARGE SCALE GENOMIC DNA]</scope>
    <source>
        <strain evidence="2 3">MUSC 117</strain>
    </source>
</reference>
<dbReference type="Proteomes" id="UP000030982">
    <property type="component" value="Unassembled WGS sequence"/>
</dbReference>
<dbReference type="RefSeq" id="WP_043123373.1">
    <property type="nucleotide sequence ID" value="NZ_JTDL01000106.1"/>
</dbReference>
<dbReference type="EMBL" id="JTDL01000106">
    <property type="protein sequence ID" value="KHL03017.1"/>
    <property type="molecule type" value="Genomic_DNA"/>
</dbReference>
<dbReference type="InterPro" id="IPR010359">
    <property type="entry name" value="IrrE_HExxH"/>
</dbReference>
<dbReference type="AlphaFoldDB" id="A0A0B2AHJ7"/>
<comment type="caution">
    <text evidence="2">The sequence shown here is derived from an EMBL/GenBank/DDBJ whole genome shotgun (WGS) entry which is preliminary data.</text>
</comment>
<dbReference type="OrthoDB" id="4727201at2"/>
<accession>A0A0B2AHJ7</accession>
<evidence type="ECO:0000259" key="1">
    <source>
        <dbReference type="Pfam" id="PF06114"/>
    </source>
</evidence>
<gene>
    <name evidence="2" type="ORF">LK10_10615</name>
</gene>